<dbReference type="Pfam" id="PF02687">
    <property type="entry name" value="FtsX"/>
    <property type="match status" value="1"/>
</dbReference>
<dbReference type="PANTHER" id="PTHR30572:SF9">
    <property type="entry name" value="ABC TRANSPORTER PERMEASE PROTEIN"/>
    <property type="match status" value="1"/>
</dbReference>
<dbReference type="STRING" id="585506.HMPREF0877_0271"/>
<keyword evidence="2" id="KW-1003">Cell membrane</keyword>
<feature type="transmembrane region" description="Helical" evidence="7">
    <location>
        <begin position="34"/>
        <end position="53"/>
    </location>
</feature>
<feature type="region of interest" description="Disordered" evidence="6">
    <location>
        <begin position="407"/>
        <end position="447"/>
    </location>
</feature>
<comment type="subcellular location">
    <subcellularLocation>
        <location evidence="1">Cell membrane</location>
        <topology evidence="1">Multi-pass membrane protein</topology>
    </subcellularLocation>
</comment>
<dbReference type="eggNOG" id="COG0577">
    <property type="taxonomic scope" value="Bacteria"/>
</dbReference>
<dbReference type="Proteomes" id="UP000004528">
    <property type="component" value="Unassembled WGS sequence"/>
</dbReference>
<keyword evidence="4 7" id="KW-1133">Transmembrane helix</keyword>
<dbReference type="GO" id="GO:0022857">
    <property type="term" value="F:transmembrane transporter activity"/>
    <property type="evidence" value="ECO:0007669"/>
    <property type="project" value="TreeGrafter"/>
</dbReference>
<keyword evidence="5 7" id="KW-0472">Membrane</keyword>
<evidence type="ECO:0000256" key="7">
    <source>
        <dbReference type="SAM" id="Phobius"/>
    </source>
</evidence>
<proteinExistence type="predicted"/>
<dbReference type="GO" id="GO:0005886">
    <property type="term" value="C:plasma membrane"/>
    <property type="evidence" value="ECO:0007669"/>
    <property type="project" value="UniProtKB-SubCell"/>
</dbReference>
<comment type="caution">
    <text evidence="9">The sequence shown here is derived from an EMBL/GenBank/DDBJ whole genome shotgun (WGS) entry which is preliminary data.</text>
</comment>
<dbReference type="EMBL" id="ACKU01000005">
    <property type="protein sequence ID" value="EER75470.1"/>
    <property type="molecule type" value="Genomic_DNA"/>
</dbReference>
<feature type="domain" description="ABC3 transporter permease C-terminal" evidence="8">
    <location>
        <begin position="330"/>
        <end position="406"/>
    </location>
</feature>
<feature type="transmembrane region" description="Helical" evidence="7">
    <location>
        <begin position="370"/>
        <end position="396"/>
    </location>
</feature>
<keyword evidence="10" id="KW-1185">Reference proteome</keyword>
<dbReference type="InterPro" id="IPR003838">
    <property type="entry name" value="ABC3_permease_C"/>
</dbReference>
<evidence type="ECO:0000256" key="4">
    <source>
        <dbReference type="ARBA" id="ARBA00022989"/>
    </source>
</evidence>
<organism evidence="9 10">
    <name type="scientific">Weissella paramesenteroides ATCC 33313</name>
    <dbReference type="NCBI Taxonomy" id="585506"/>
    <lineage>
        <taxon>Bacteria</taxon>
        <taxon>Bacillati</taxon>
        <taxon>Bacillota</taxon>
        <taxon>Bacilli</taxon>
        <taxon>Lactobacillales</taxon>
        <taxon>Lactobacillaceae</taxon>
        <taxon>Weissella</taxon>
    </lineage>
</organism>
<evidence type="ECO:0000313" key="10">
    <source>
        <dbReference type="Proteomes" id="UP000004528"/>
    </source>
</evidence>
<evidence type="ECO:0000256" key="2">
    <source>
        <dbReference type="ARBA" id="ARBA00022475"/>
    </source>
</evidence>
<name>C5R8H6_WEIPA</name>
<reference evidence="9 10" key="1">
    <citation type="submission" date="2009-04" db="EMBL/GenBank/DDBJ databases">
        <authorList>
            <person name="Qin X."/>
            <person name="Bachman B."/>
            <person name="Battles P."/>
            <person name="Bell A."/>
            <person name="Bess C."/>
            <person name="Bickham C."/>
            <person name="Chaboub L."/>
            <person name="Chen D."/>
            <person name="Coyle M."/>
            <person name="Deiros D.R."/>
            <person name="Dinh H."/>
            <person name="Forbes L."/>
            <person name="Fowler G."/>
            <person name="Francisco L."/>
            <person name="Fu Q."/>
            <person name="Gubbala S."/>
            <person name="Hale W."/>
            <person name="Han Y."/>
            <person name="Hemphill L."/>
            <person name="Highlander S.K."/>
            <person name="Hirani K."/>
            <person name="Hogues M."/>
            <person name="Jackson L."/>
            <person name="Jakkamsetti A."/>
            <person name="Javaid M."/>
            <person name="Jiang H."/>
            <person name="Korchina V."/>
            <person name="Kovar C."/>
            <person name="Lara F."/>
            <person name="Lee S."/>
            <person name="Mata R."/>
            <person name="Mathew T."/>
            <person name="Moen C."/>
            <person name="Morales K."/>
            <person name="Munidasa M."/>
            <person name="Nazareth L."/>
            <person name="Ngo R."/>
            <person name="Nguyen L."/>
            <person name="Okwuonu G."/>
            <person name="Ongeri F."/>
            <person name="Patil S."/>
            <person name="Petrosino J."/>
            <person name="Pham C."/>
            <person name="Pham P."/>
            <person name="Pu L.-L."/>
            <person name="Puazo M."/>
            <person name="Raj R."/>
            <person name="Reid J."/>
            <person name="Rouhana J."/>
            <person name="Saada N."/>
            <person name="Shang Y."/>
            <person name="Simmons D."/>
            <person name="Thornton R."/>
            <person name="Warren J."/>
            <person name="Weissenberger G."/>
            <person name="Zhang J."/>
            <person name="Zhang L."/>
            <person name="Zhou C."/>
            <person name="Zhu D."/>
            <person name="Muzny D."/>
            <person name="Worley K."/>
            <person name="Gibbs R."/>
        </authorList>
    </citation>
    <scope>NUCLEOTIDE SEQUENCE [LARGE SCALE GENOMIC DNA]</scope>
    <source>
        <strain evidence="9 10">ATCC 33313</strain>
    </source>
</reference>
<feature type="compositionally biased region" description="Gly residues" evidence="6">
    <location>
        <begin position="420"/>
        <end position="433"/>
    </location>
</feature>
<protein>
    <submittedName>
        <fullName evidence="9">Efflux ABC transporter, permease protein</fullName>
    </submittedName>
</protein>
<evidence type="ECO:0000259" key="8">
    <source>
        <dbReference type="Pfam" id="PF02687"/>
    </source>
</evidence>
<feature type="transmembrane region" description="Helical" evidence="7">
    <location>
        <begin position="330"/>
        <end position="349"/>
    </location>
</feature>
<dbReference type="PANTHER" id="PTHR30572">
    <property type="entry name" value="MEMBRANE COMPONENT OF TRANSPORTER-RELATED"/>
    <property type="match status" value="1"/>
</dbReference>
<evidence type="ECO:0000256" key="5">
    <source>
        <dbReference type="ARBA" id="ARBA00023136"/>
    </source>
</evidence>
<evidence type="ECO:0000256" key="6">
    <source>
        <dbReference type="SAM" id="MobiDB-lite"/>
    </source>
</evidence>
<dbReference type="InterPro" id="IPR050250">
    <property type="entry name" value="Macrolide_Exporter_MacB"/>
</dbReference>
<dbReference type="AlphaFoldDB" id="C5R8H6"/>
<sequence length="499" mass="51880">MILKLQKLFGMGETKMNFIKRAGITLWARKGRTILLMITASVILMFVMAGLIIQNAALTSAKTATNSVGSTVTLSQNREKMMQKMQKQMSSATSSSNQKPTFTQATTTVTKVKKIAALSNVASYNISTSTSVNASGFNAVSTTSSSNQNGMGGQIFGNSSSSGNIQVNGVSTTAGSSSFSDNTAKIISGRGIKTSDENKNNVVIESELATANNLKVGDSIKVADSSDSSKKTSVKIVGIYKAKTTTNGFSRQDPSNTIYASYTLSNQLAGTEGKVSNVTYTMSDPSKTQAFTKAAKKILNDSDMTLTSDAAAYKAAAKQMKGVASFASKIVWVVAIAGVLILGLIILLITRERRREIGILVSLGETKMKVVAQLFTELLIVLAVALGIATAAGTAVSGPISNSLLQQQQSSQQSAMSQGAPGGGMNKSGGQGQGNRAPMNGGGMRMAGTTGKMTNINTVLTPGAIAELGGMAILIALLSVSGAGITILRMKPKKILQAD</sequence>
<feature type="transmembrane region" description="Helical" evidence="7">
    <location>
        <begin position="468"/>
        <end position="488"/>
    </location>
</feature>
<accession>C5R8H6</accession>
<evidence type="ECO:0000313" key="9">
    <source>
        <dbReference type="EMBL" id="EER75470.1"/>
    </source>
</evidence>
<evidence type="ECO:0000256" key="1">
    <source>
        <dbReference type="ARBA" id="ARBA00004651"/>
    </source>
</evidence>
<dbReference type="HOGENOM" id="CLU_039499_1_1_9"/>
<keyword evidence="3 7" id="KW-0812">Transmembrane</keyword>
<evidence type="ECO:0000256" key="3">
    <source>
        <dbReference type="ARBA" id="ARBA00022692"/>
    </source>
</evidence>
<feature type="compositionally biased region" description="Low complexity" evidence="6">
    <location>
        <begin position="407"/>
        <end position="419"/>
    </location>
</feature>
<gene>
    <name evidence="9" type="ORF">HMPREF0877_0271</name>
</gene>